<proteinExistence type="predicted"/>
<evidence type="ECO:0000256" key="1">
    <source>
        <dbReference type="SAM" id="Phobius"/>
    </source>
</evidence>
<sequence length="277" mass="29644">MAVLALRVRTGATAPEAALTSSGFALRMMALAGTFYFAVGGVVAAAMWGTLPLFRRDILHGDLSDHGYWSYVVYALVVPALWLATFILLLQGSRRTGRVLAVLAFIGTIITVVRQRDTSETAVVASITVLAVLASFIRSAPPVKGRRWWVGTLALIGTTACVMFAKHDDERIANLVEITVTAAVLAIAVHVQKSPAWPLGLSALGLPFLGNWGSSGGLKWIINNWGYFSGHSFRPALAIEALFIAAAMFSVTRVMVGAWWPNRLAPPISDTEPPTAA</sequence>
<feature type="transmembrane region" description="Helical" evidence="1">
    <location>
        <begin position="148"/>
        <end position="165"/>
    </location>
</feature>
<feature type="transmembrane region" description="Helical" evidence="1">
    <location>
        <begin position="68"/>
        <end position="90"/>
    </location>
</feature>
<dbReference type="Proteomes" id="UP000730482">
    <property type="component" value="Unassembled WGS sequence"/>
</dbReference>
<keyword evidence="3" id="KW-1185">Reference proteome</keyword>
<gene>
    <name evidence="2" type="ORF">KGQ19_01485</name>
</gene>
<feature type="transmembrane region" description="Helical" evidence="1">
    <location>
        <begin position="28"/>
        <end position="48"/>
    </location>
</feature>
<feature type="transmembrane region" description="Helical" evidence="1">
    <location>
        <begin position="196"/>
        <end position="213"/>
    </location>
</feature>
<comment type="caution">
    <text evidence="2">The sequence shown here is derived from an EMBL/GenBank/DDBJ whole genome shotgun (WGS) entry which is preliminary data.</text>
</comment>
<accession>A0ABS5KHE8</accession>
<reference evidence="2 3" key="1">
    <citation type="submission" date="2020-02" db="EMBL/GenBank/DDBJ databases">
        <title>Acidophilic actinobacteria isolated from forest soil.</title>
        <authorList>
            <person name="Golinska P."/>
        </authorList>
    </citation>
    <scope>NUCLEOTIDE SEQUENCE [LARGE SCALE GENOMIC DNA]</scope>
    <source>
        <strain evidence="2 3">NL8</strain>
    </source>
</reference>
<evidence type="ECO:0008006" key="4">
    <source>
        <dbReference type="Google" id="ProtNLM"/>
    </source>
</evidence>
<evidence type="ECO:0000313" key="2">
    <source>
        <dbReference type="EMBL" id="MBS2545533.1"/>
    </source>
</evidence>
<keyword evidence="1" id="KW-0472">Membrane</keyword>
<evidence type="ECO:0000313" key="3">
    <source>
        <dbReference type="Proteomes" id="UP000730482"/>
    </source>
</evidence>
<dbReference type="RefSeq" id="WP_212007197.1">
    <property type="nucleotide sequence ID" value="NZ_JAAFYZ010000003.1"/>
</dbReference>
<feature type="transmembrane region" description="Helical" evidence="1">
    <location>
        <begin position="233"/>
        <end position="256"/>
    </location>
</feature>
<keyword evidence="1" id="KW-1133">Transmembrane helix</keyword>
<organism evidence="2 3">
    <name type="scientific">Catenulispora pinistramenti</name>
    <dbReference type="NCBI Taxonomy" id="2705254"/>
    <lineage>
        <taxon>Bacteria</taxon>
        <taxon>Bacillati</taxon>
        <taxon>Actinomycetota</taxon>
        <taxon>Actinomycetes</taxon>
        <taxon>Catenulisporales</taxon>
        <taxon>Catenulisporaceae</taxon>
        <taxon>Catenulispora</taxon>
    </lineage>
</organism>
<dbReference type="EMBL" id="JAAFYZ010000003">
    <property type="protein sequence ID" value="MBS2545533.1"/>
    <property type="molecule type" value="Genomic_DNA"/>
</dbReference>
<name>A0ABS5KHE8_9ACTN</name>
<protein>
    <recommendedName>
        <fullName evidence="4">Integral membrane protein</fullName>
    </recommendedName>
</protein>
<keyword evidence="1" id="KW-0812">Transmembrane</keyword>
<feature type="transmembrane region" description="Helical" evidence="1">
    <location>
        <begin position="121"/>
        <end position="141"/>
    </location>
</feature>
<feature type="transmembrane region" description="Helical" evidence="1">
    <location>
        <begin position="171"/>
        <end position="189"/>
    </location>
</feature>